<feature type="non-terminal residue" evidence="1">
    <location>
        <position position="1"/>
    </location>
</feature>
<gene>
    <name evidence="1" type="ORF">BpHYR1_019058</name>
</gene>
<name>A0A3M7PDY9_BRAPC</name>
<evidence type="ECO:0000313" key="2">
    <source>
        <dbReference type="Proteomes" id="UP000276133"/>
    </source>
</evidence>
<sequence>LKINHDNTFSMLSQAGMDKLFYEEYLDQNMDSTRININFQDCSITNLSIFRFINKCAKFSHFPKICILTGAYEFFPIKKIRTQTSKPGLKLALNIWNIKIFRE</sequence>
<keyword evidence="2" id="KW-1185">Reference proteome</keyword>
<protein>
    <submittedName>
        <fullName evidence="1">Uncharacterized protein</fullName>
    </submittedName>
</protein>
<proteinExistence type="predicted"/>
<dbReference type="AlphaFoldDB" id="A0A3M7PDY9"/>
<dbReference type="Proteomes" id="UP000276133">
    <property type="component" value="Unassembled WGS sequence"/>
</dbReference>
<reference evidence="1 2" key="1">
    <citation type="journal article" date="2018" name="Sci. Rep.">
        <title>Genomic signatures of local adaptation to the degree of environmental predictability in rotifers.</title>
        <authorList>
            <person name="Franch-Gras L."/>
            <person name="Hahn C."/>
            <person name="Garcia-Roger E.M."/>
            <person name="Carmona M.J."/>
            <person name="Serra M."/>
            <person name="Gomez A."/>
        </authorList>
    </citation>
    <scope>NUCLEOTIDE SEQUENCE [LARGE SCALE GENOMIC DNA]</scope>
    <source>
        <strain evidence="1">HYR1</strain>
    </source>
</reference>
<dbReference type="EMBL" id="REGN01011488">
    <property type="protein sequence ID" value="RMZ97321.1"/>
    <property type="molecule type" value="Genomic_DNA"/>
</dbReference>
<organism evidence="1 2">
    <name type="scientific">Brachionus plicatilis</name>
    <name type="common">Marine rotifer</name>
    <name type="synonym">Brachionus muelleri</name>
    <dbReference type="NCBI Taxonomy" id="10195"/>
    <lineage>
        <taxon>Eukaryota</taxon>
        <taxon>Metazoa</taxon>
        <taxon>Spiralia</taxon>
        <taxon>Gnathifera</taxon>
        <taxon>Rotifera</taxon>
        <taxon>Eurotatoria</taxon>
        <taxon>Monogononta</taxon>
        <taxon>Pseudotrocha</taxon>
        <taxon>Ploima</taxon>
        <taxon>Brachionidae</taxon>
        <taxon>Brachionus</taxon>
    </lineage>
</organism>
<evidence type="ECO:0000313" key="1">
    <source>
        <dbReference type="EMBL" id="RMZ97321.1"/>
    </source>
</evidence>
<comment type="caution">
    <text evidence="1">The sequence shown here is derived from an EMBL/GenBank/DDBJ whole genome shotgun (WGS) entry which is preliminary data.</text>
</comment>
<dbReference type="OrthoDB" id="103454at2759"/>
<accession>A0A3M7PDY9</accession>